<evidence type="ECO:0000256" key="6">
    <source>
        <dbReference type="ARBA" id="ARBA00023136"/>
    </source>
</evidence>
<dbReference type="OrthoDB" id="9799209at2"/>
<keyword evidence="5 7" id="KW-1133">Transmembrane helix</keyword>
<dbReference type="Pfam" id="PF00924">
    <property type="entry name" value="MS_channel_2nd"/>
    <property type="match status" value="1"/>
</dbReference>
<feature type="transmembrane region" description="Helical" evidence="7">
    <location>
        <begin position="354"/>
        <end position="375"/>
    </location>
</feature>
<evidence type="ECO:0000256" key="3">
    <source>
        <dbReference type="ARBA" id="ARBA00022475"/>
    </source>
</evidence>
<evidence type="ECO:0000259" key="11">
    <source>
        <dbReference type="Pfam" id="PF21082"/>
    </source>
</evidence>
<evidence type="ECO:0000256" key="8">
    <source>
        <dbReference type="SAM" id="SignalP"/>
    </source>
</evidence>
<feature type="domain" description="DUF3772" evidence="10">
    <location>
        <begin position="159"/>
        <end position="215"/>
    </location>
</feature>
<comment type="subcellular location">
    <subcellularLocation>
        <location evidence="1">Cell membrane</location>
        <topology evidence="1">Multi-pass membrane protein</topology>
    </subcellularLocation>
</comment>
<feature type="transmembrane region" description="Helical" evidence="7">
    <location>
        <begin position="307"/>
        <end position="327"/>
    </location>
</feature>
<evidence type="ECO:0000256" key="2">
    <source>
        <dbReference type="ARBA" id="ARBA00008017"/>
    </source>
</evidence>
<accession>A0A3N2QL37</accession>
<dbReference type="SUPFAM" id="SSF82689">
    <property type="entry name" value="Mechanosensitive channel protein MscS (YggB), C-terminal domain"/>
    <property type="match status" value="1"/>
</dbReference>
<dbReference type="InterPro" id="IPR022249">
    <property type="entry name" value="DUF3772"/>
</dbReference>
<dbReference type="InterPro" id="IPR011014">
    <property type="entry name" value="MscS_channel_TM-2"/>
</dbReference>
<dbReference type="SUPFAM" id="SSF50182">
    <property type="entry name" value="Sm-like ribonucleoproteins"/>
    <property type="match status" value="1"/>
</dbReference>
<dbReference type="Gene3D" id="2.30.30.60">
    <property type="match status" value="1"/>
</dbReference>
<evidence type="ECO:0000256" key="4">
    <source>
        <dbReference type="ARBA" id="ARBA00022692"/>
    </source>
</evidence>
<feature type="transmembrane region" description="Helical" evidence="7">
    <location>
        <begin position="271"/>
        <end position="295"/>
    </location>
</feature>
<name>A0A3N2QL37_9RHOB</name>
<dbReference type="InterPro" id="IPR010920">
    <property type="entry name" value="LSM_dom_sf"/>
</dbReference>
<dbReference type="InterPro" id="IPR006685">
    <property type="entry name" value="MscS_channel_2nd"/>
</dbReference>
<sequence>MIRARRALCGAAVLFLLLLLSGWSLPAAAQEAGETGEVAESGPEASPDAVAARAAAEIDPQIAAELEEFGRVATRAAEALDAGRASTAAFDGLRMTLADWRDRLGRLDGLGARRETLQGRLAALGPPPGEGETEPEPVAERRAALQAELAALAAPALLVQEARAEASGLIAEIDALIRDRQTAALTERGPLPLLPQNWGTLPDNLGRGAALLRAEVVSSVQSPVRLEAARQGLPGMSLMGLVGLALLLFGRRWVRAAEARALRRTRPGTGAVMTLLSLGHFALPLLGAGLVIGAVVGTGLAGPRIEALLGALLSGVWIVLAAAWLTGRLFRPDPGPKGLPVDLGEEARARLRRYALAIGWTMAAEVFLGAVVTQIELSERSAAVLTFPLTLALGLLLFGLGRNLARELRKDDESKPEDRSFRDRLLSLVGRLTMVAGVLGPLVAALGFDAGASFLQLAVARTLALLGALIILQRFVFEAWALLSGRPESETDALAPVLIAFVLSLAALPVLALIWGARVVDLTELWARFREGFTWGETTISPGQFLTFVMVFAAIYLLTRLVQGGLRSAVLPRTRLDIGGQNAIAAGVGYVGIFAAALIGIAAAGVNLTALGFVAGALSVGIGFGLQNVVSNFVSGIILLIERPISEGDWIEVGGQMGYVKSISVRATRIETFDRTDVIVPNADFVSAQVINWTRGNLVGRVIVPVGVAYGTDTEKVSAILLDIARQHPMVLMNPAPFVHFKGFGESSLDFEIRAILRDINFLIAVTTEMNHQIARRFAEEGIEIPFAQRDIWLKNPEVLRGDRSGEGAA</sequence>
<dbReference type="InterPro" id="IPR023408">
    <property type="entry name" value="MscS_beta-dom_sf"/>
</dbReference>
<feature type="signal peptide" evidence="8">
    <location>
        <begin position="1"/>
        <end position="29"/>
    </location>
</feature>
<dbReference type="SUPFAM" id="SSF82861">
    <property type="entry name" value="Mechanosensitive channel protein MscS (YggB), transmembrane region"/>
    <property type="match status" value="1"/>
</dbReference>
<dbReference type="PANTHER" id="PTHR30347:SF1">
    <property type="entry name" value="MECHANOSENSITIVE CHANNEL MSCK"/>
    <property type="match status" value="1"/>
</dbReference>
<evidence type="ECO:0000313" key="13">
    <source>
        <dbReference type="Proteomes" id="UP000268016"/>
    </source>
</evidence>
<dbReference type="GO" id="GO:0005886">
    <property type="term" value="C:plasma membrane"/>
    <property type="evidence" value="ECO:0007669"/>
    <property type="project" value="UniProtKB-SubCell"/>
</dbReference>
<dbReference type="InterPro" id="IPR011066">
    <property type="entry name" value="MscS_channel_C_sf"/>
</dbReference>
<keyword evidence="3" id="KW-1003">Cell membrane</keyword>
<feature type="chain" id="PRO_5018294759" evidence="8">
    <location>
        <begin position="30"/>
        <end position="810"/>
    </location>
</feature>
<evidence type="ECO:0000256" key="7">
    <source>
        <dbReference type="SAM" id="Phobius"/>
    </source>
</evidence>
<dbReference type="Proteomes" id="UP000268016">
    <property type="component" value="Unassembled WGS sequence"/>
</dbReference>
<evidence type="ECO:0000259" key="10">
    <source>
        <dbReference type="Pfam" id="PF12607"/>
    </source>
</evidence>
<evidence type="ECO:0000259" key="9">
    <source>
        <dbReference type="Pfam" id="PF00924"/>
    </source>
</evidence>
<feature type="transmembrane region" description="Helical" evidence="7">
    <location>
        <begin position="493"/>
        <end position="517"/>
    </location>
</feature>
<dbReference type="PANTHER" id="PTHR30347">
    <property type="entry name" value="POTASSIUM CHANNEL RELATED"/>
    <property type="match status" value="1"/>
</dbReference>
<feature type="transmembrane region" description="Helical" evidence="7">
    <location>
        <begin position="381"/>
        <end position="404"/>
    </location>
</feature>
<keyword evidence="13" id="KW-1185">Reference proteome</keyword>
<dbReference type="Gene3D" id="1.10.287.1260">
    <property type="match status" value="1"/>
</dbReference>
<dbReference type="AlphaFoldDB" id="A0A3N2QL37"/>
<organism evidence="12 13">
    <name type="scientific">Histidinibacterium lentulum</name>
    <dbReference type="NCBI Taxonomy" id="2480588"/>
    <lineage>
        <taxon>Bacteria</taxon>
        <taxon>Pseudomonadati</taxon>
        <taxon>Pseudomonadota</taxon>
        <taxon>Alphaproteobacteria</taxon>
        <taxon>Rhodobacterales</taxon>
        <taxon>Paracoccaceae</taxon>
        <taxon>Histidinibacterium</taxon>
    </lineage>
</organism>
<dbReference type="EMBL" id="RDRB01000014">
    <property type="protein sequence ID" value="ROT95908.1"/>
    <property type="molecule type" value="Genomic_DNA"/>
</dbReference>
<evidence type="ECO:0000256" key="1">
    <source>
        <dbReference type="ARBA" id="ARBA00004651"/>
    </source>
</evidence>
<feature type="transmembrane region" description="Helical" evidence="7">
    <location>
        <begin position="583"/>
        <end position="604"/>
    </location>
</feature>
<proteinExistence type="inferred from homology"/>
<dbReference type="Pfam" id="PF12607">
    <property type="entry name" value="DUF3772"/>
    <property type="match status" value="1"/>
</dbReference>
<protein>
    <submittedName>
        <fullName evidence="12">Mechanosensitive ion channel family protein</fullName>
    </submittedName>
</protein>
<keyword evidence="6 7" id="KW-0472">Membrane</keyword>
<keyword evidence="4 7" id="KW-0812">Transmembrane</keyword>
<reference evidence="12 13" key="1">
    <citation type="submission" date="2018-10" db="EMBL/GenBank/DDBJ databases">
        <title>Histidinibacterium lentulum gen. nov., sp. nov., a marine bacterium from the culture broth of Picochlorum sp. 122.</title>
        <authorList>
            <person name="Wang G."/>
        </authorList>
    </citation>
    <scope>NUCLEOTIDE SEQUENCE [LARGE SCALE GENOMIC DNA]</scope>
    <source>
        <strain evidence="12 13">B17</strain>
    </source>
</reference>
<feature type="transmembrane region" description="Helical" evidence="7">
    <location>
        <begin position="232"/>
        <end position="250"/>
    </location>
</feature>
<feature type="domain" description="Mechanosensitive ion channel MscS" evidence="9">
    <location>
        <begin position="628"/>
        <end position="695"/>
    </location>
</feature>
<keyword evidence="8" id="KW-0732">Signal</keyword>
<evidence type="ECO:0000256" key="5">
    <source>
        <dbReference type="ARBA" id="ARBA00022989"/>
    </source>
</evidence>
<evidence type="ECO:0000313" key="12">
    <source>
        <dbReference type="EMBL" id="ROT95908.1"/>
    </source>
</evidence>
<feature type="domain" description="Mechanosensitive ion channel MscS C-terminal" evidence="11">
    <location>
        <begin position="703"/>
        <end position="785"/>
    </location>
</feature>
<dbReference type="GO" id="GO:0008381">
    <property type="term" value="F:mechanosensitive monoatomic ion channel activity"/>
    <property type="evidence" value="ECO:0007669"/>
    <property type="project" value="UniProtKB-ARBA"/>
</dbReference>
<comment type="similarity">
    <text evidence="2">Belongs to the MscS (TC 1.A.23) family.</text>
</comment>
<dbReference type="Pfam" id="PF21082">
    <property type="entry name" value="MS_channel_3rd"/>
    <property type="match status" value="1"/>
</dbReference>
<feature type="transmembrane region" description="Helical" evidence="7">
    <location>
        <begin position="610"/>
        <end position="641"/>
    </location>
</feature>
<feature type="transmembrane region" description="Helical" evidence="7">
    <location>
        <begin position="425"/>
        <end position="448"/>
    </location>
</feature>
<dbReference type="InterPro" id="IPR052702">
    <property type="entry name" value="MscS-like_channel"/>
</dbReference>
<feature type="transmembrane region" description="Helical" evidence="7">
    <location>
        <begin position="545"/>
        <end position="562"/>
    </location>
</feature>
<dbReference type="Gene3D" id="3.30.70.100">
    <property type="match status" value="1"/>
</dbReference>
<gene>
    <name evidence="12" type="ORF">EAT49_19830</name>
</gene>
<dbReference type="InterPro" id="IPR049278">
    <property type="entry name" value="MS_channel_C"/>
</dbReference>
<comment type="caution">
    <text evidence="12">The sequence shown here is derived from an EMBL/GenBank/DDBJ whole genome shotgun (WGS) entry which is preliminary data.</text>
</comment>
<dbReference type="RefSeq" id="WP_123644056.1">
    <property type="nucleotide sequence ID" value="NZ_ML119093.1"/>
</dbReference>